<reference evidence="2 3" key="1">
    <citation type="submission" date="2013-08" db="EMBL/GenBank/DDBJ databases">
        <authorList>
            <person name="Weinstock G."/>
            <person name="Sodergren E."/>
            <person name="Wylie T."/>
            <person name="Fulton L."/>
            <person name="Fulton R."/>
            <person name="Fronick C."/>
            <person name="O'Laughlin M."/>
            <person name="Godfrey J."/>
            <person name="Miner T."/>
            <person name="Herter B."/>
            <person name="Appelbaum E."/>
            <person name="Cordes M."/>
            <person name="Lek S."/>
            <person name="Wollam A."/>
            <person name="Pepin K.H."/>
            <person name="Palsikar V.B."/>
            <person name="Mitreva M."/>
            <person name="Wilson R.K."/>
        </authorList>
    </citation>
    <scope>NUCLEOTIDE SEQUENCE [LARGE SCALE GENOMIC DNA]</scope>
    <source>
        <strain evidence="2 3">ATCC 15930</strain>
    </source>
</reference>
<keyword evidence="1" id="KW-1133">Transmembrane helix</keyword>
<sequence>MAVISLIILATYLMAMGLAYGVREYVSDNYYIGKHPWLFSVVIAVSGGLMLPPMLEKGGDAPFLALFVVFGLLIVAIAPHYKVDKMHAVGAFTALICGVMWAMSFHTRIVACVAMAWGCYWAAKLPKPYYVGEVAAFGLIYGTILT</sequence>
<gene>
    <name evidence="2" type="ORF">HMPREF1991_01561</name>
</gene>
<evidence type="ECO:0000256" key="1">
    <source>
        <dbReference type="SAM" id="Phobius"/>
    </source>
</evidence>
<name>A0A069QHN9_HOYLO</name>
<proteinExistence type="predicted"/>
<keyword evidence="3" id="KW-1185">Reference proteome</keyword>
<dbReference type="RefSeq" id="WP_018967345.1">
    <property type="nucleotide sequence ID" value="NZ_KB899214.1"/>
</dbReference>
<feature type="transmembrane region" description="Helical" evidence="1">
    <location>
        <begin position="37"/>
        <end position="55"/>
    </location>
</feature>
<feature type="transmembrane region" description="Helical" evidence="1">
    <location>
        <begin position="62"/>
        <end position="81"/>
    </location>
</feature>
<organism evidence="2 3">
    <name type="scientific">Hoylesella loescheii DSM 19665 = JCM 12249 = ATCC 15930</name>
    <dbReference type="NCBI Taxonomy" id="1122985"/>
    <lineage>
        <taxon>Bacteria</taxon>
        <taxon>Pseudomonadati</taxon>
        <taxon>Bacteroidota</taxon>
        <taxon>Bacteroidia</taxon>
        <taxon>Bacteroidales</taxon>
        <taxon>Prevotellaceae</taxon>
        <taxon>Hoylesella</taxon>
    </lineage>
</organism>
<evidence type="ECO:0000313" key="2">
    <source>
        <dbReference type="EMBL" id="KDR52378.1"/>
    </source>
</evidence>
<dbReference type="Proteomes" id="UP000027442">
    <property type="component" value="Unassembled WGS sequence"/>
</dbReference>
<dbReference type="HOGENOM" id="CLU_1775742_0_0_10"/>
<dbReference type="PATRIC" id="fig|1122985.7.peg.1623"/>
<dbReference type="AlphaFoldDB" id="A0A069QHN9"/>
<feature type="transmembrane region" description="Helical" evidence="1">
    <location>
        <begin position="87"/>
        <end position="105"/>
    </location>
</feature>
<dbReference type="EMBL" id="JNGW01000066">
    <property type="protein sequence ID" value="KDR52378.1"/>
    <property type="molecule type" value="Genomic_DNA"/>
</dbReference>
<accession>A0A069QHN9</accession>
<comment type="caution">
    <text evidence="2">The sequence shown here is derived from an EMBL/GenBank/DDBJ whole genome shotgun (WGS) entry which is preliminary data.</text>
</comment>
<keyword evidence="1" id="KW-0812">Transmembrane</keyword>
<protein>
    <submittedName>
        <fullName evidence="2">Uncharacterized protein</fullName>
    </submittedName>
</protein>
<keyword evidence="1" id="KW-0472">Membrane</keyword>
<evidence type="ECO:0000313" key="3">
    <source>
        <dbReference type="Proteomes" id="UP000027442"/>
    </source>
</evidence>